<dbReference type="InterPro" id="IPR014710">
    <property type="entry name" value="RmlC-like_jellyroll"/>
</dbReference>
<proteinExistence type="predicted"/>
<sequence length="114" mass="12102">MDVLERVGRIGAVDVELDHEPVPVGQVVTGSPATGSRALGSFDGHEVGVWEMTPGAMSDVEADEVFVVVSGRATVEFVETGAWLLLGPGDVVQLHAGDRTIWTVTETLRKVYLG</sequence>
<gene>
    <name evidence="2" type="ORF">G3T36_18675</name>
</gene>
<protein>
    <submittedName>
        <fullName evidence="2">Cupin domain-containing protein</fullName>
    </submittedName>
</protein>
<dbReference type="PANTHER" id="PTHR40943:SF1">
    <property type="entry name" value="CYTOPLASMIC PROTEIN"/>
    <property type="match status" value="1"/>
</dbReference>
<dbReference type="InterPro" id="IPR008579">
    <property type="entry name" value="UGlyAH_Cupin_dom"/>
</dbReference>
<dbReference type="Pfam" id="PF05899">
    <property type="entry name" value="Cupin_3"/>
    <property type="match status" value="1"/>
</dbReference>
<accession>A0A6L9Y2Y8</accession>
<dbReference type="AlphaFoldDB" id="A0A6L9Y2Y8"/>
<dbReference type="Gene3D" id="2.60.120.10">
    <property type="entry name" value="Jelly Rolls"/>
    <property type="match status" value="1"/>
</dbReference>
<dbReference type="Proteomes" id="UP000474967">
    <property type="component" value="Unassembled WGS sequence"/>
</dbReference>
<organism evidence="2 3">
    <name type="scientific">Leifsonia tongyongensis</name>
    <dbReference type="NCBI Taxonomy" id="1268043"/>
    <lineage>
        <taxon>Bacteria</taxon>
        <taxon>Bacillati</taxon>
        <taxon>Actinomycetota</taxon>
        <taxon>Actinomycetes</taxon>
        <taxon>Micrococcales</taxon>
        <taxon>Microbacteriaceae</taxon>
        <taxon>Leifsonia</taxon>
    </lineage>
</organism>
<dbReference type="RefSeq" id="WP_163291367.1">
    <property type="nucleotide sequence ID" value="NZ_JAAGWY010000005.1"/>
</dbReference>
<reference evidence="2 3" key="1">
    <citation type="journal article" date="2014" name="J. Microbiol.">
        <title>Diaminobutyricibacter tongyongensis gen. nov., sp. nov. and Homoserinibacter gongjuensis gen. nov., sp. nov. belong to the family Microbacteriaceae.</title>
        <authorList>
            <person name="Kim S.J."/>
            <person name="Ahn J.H."/>
            <person name="Weon H.Y."/>
            <person name="Hamada M."/>
            <person name="Suzuki K."/>
            <person name="Kwon S.W."/>
        </authorList>
    </citation>
    <scope>NUCLEOTIDE SEQUENCE [LARGE SCALE GENOMIC DNA]</scope>
    <source>
        <strain evidence="2 3">NBRC 108724</strain>
    </source>
</reference>
<dbReference type="PANTHER" id="PTHR40943">
    <property type="entry name" value="CYTOPLASMIC PROTEIN-RELATED"/>
    <property type="match status" value="1"/>
</dbReference>
<keyword evidence="3" id="KW-1185">Reference proteome</keyword>
<name>A0A6L9Y2Y8_9MICO</name>
<evidence type="ECO:0000313" key="3">
    <source>
        <dbReference type="Proteomes" id="UP000474967"/>
    </source>
</evidence>
<dbReference type="EMBL" id="JAAGWY010000005">
    <property type="protein sequence ID" value="NEN07885.1"/>
    <property type="molecule type" value="Genomic_DNA"/>
</dbReference>
<dbReference type="InterPro" id="IPR011051">
    <property type="entry name" value="RmlC_Cupin_sf"/>
</dbReference>
<evidence type="ECO:0000313" key="2">
    <source>
        <dbReference type="EMBL" id="NEN07885.1"/>
    </source>
</evidence>
<evidence type="ECO:0000259" key="1">
    <source>
        <dbReference type="Pfam" id="PF05899"/>
    </source>
</evidence>
<comment type="caution">
    <text evidence="2">The sequence shown here is derived from an EMBL/GenBank/DDBJ whole genome shotgun (WGS) entry which is preliminary data.</text>
</comment>
<dbReference type="SUPFAM" id="SSF51182">
    <property type="entry name" value="RmlC-like cupins"/>
    <property type="match status" value="1"/>
</dbReference>
<feature type="domain" description="(S)-ureidoglycine aminohydrolase cupin" evidence="1">
    <location>
        <begin position="46"/>
        <end position="112"/>
    </location>
</feature>